<dbReference type="Proteomes" id="UP000030147">
    <property type="component" value="Unassembled WGS sequence"/>
</dbReference>
<accession>A0A0A2T9U4</accession>
<evidence type="ECO:0000256" key="1">
    <source>
        <dbReference type="SAM" id="Phobius"/>
    </source>
</evidence>
<dbReference type="EMBL" id="AVBF01000033">
    <property type="protein sequence ID" value="KGP72304.1"/>
    <property type="molecule type" value="Genomic_DNA"/>
</dbReference>
<name>A0A0A2T9U4_9BACI</name>
<dbReference type="Pfam" id="PF17368">
    <property type="entry name" value="YwcE"/>
    <property type="match status" value="1"/>
</dbReference>
<evidence type="ECO:0000313" key="2">
    <source>
        <dbReference type="EMBL" id="KGP72304.1"/>
    </source>
</evidence>
<comment type="caution">
    <text evidence="2">The sequence shown here is derived from an EMBL/GenBank/DDBJ whole genome shotgun (WGS) entry which is preliminary data.</text>
</comment>
<keyword evidence="1" id="KW-0472">Membrane</keyword>
<dbReference type="eggNOG" id="ENOG5033HBX">
    <property type="taxonomic scope" value="Bacteria"/>
</dbReference>
<feature type="transmembrane region" description="Helical" evidence="1">
    <location>
        <begin position="6"/>
        <end position="21"/>
    </location>
</feature>
<dbReference type="AlphaFoldDB" id="A0A0A2T9U4"/>
<gene>
    <name evidence="2" type="ORF">N782_13235</name>
</gene>
<keyword evidence="3" id="KW-1185">Reference proteome</keyword>
<proteinExistence type="predicted"/>
<sequence>MDVLMVYALFASITPLFLWMEHRGTAIVQLPFIAGMWGFFFTEFFSIQTSGFLYGSLLTLSLLNLIYAHIAFYLIFFHNQKTREHIFEKFPHITKKKLT</sequence>
<feature type="transmembrane region" description="Helical" evidence="1">
    <location>
        <begin position="28"/>
        <end position="47"/>
    </location>
</feature>
<protein>
    <submittedName>
        <fullName evidence="2">Spore gernimation protein</fullName>
    </submittedName>
</protein>
<keyword evidence="1" id="KW-1133">Transmembrane helix</keyword>
<dbReference type="RefSeq" id="WP_052111321.1">
    <property type="nucleotide sequence ID" value="NZ_AVBF01000033.1"/>
</dbReference>
<feature type="transmembrane region" description="Helical" evidence="1">
    <location>
        <begin position="53"/>
        <end position="76"/>
    </location>
</feature>
<dbReference type="InterPro" id="IPR020185">
    <property type="entry name" value="Spore_morphogenesis_YwcE"/>
</dbReference>
<keyword evidence="1" id="KW-0812">Transmembrane</keyword>
<dbReference type="OrthoDB" id="2680024at2"/>
<evidence type="ECO:0000313" key="3">
    <source>
        <dbReference type="Proteomes" id="UP000030147"/>
    </source>
</evidence>
<reference evidence="2 3" key="1">
    <citation type="journal article" date="2015" name="Stand. Genomic Sci.">
        <title>High quality draft genome sequence of the moderately halophilic bacterium Pontibacillus yanchengensis Y32(T) and comparison among Pontibacillus genomes.</title>
        <authorList>
            <person name="Huang J."/>
            <person name="Qiao Z.X."/>
            <person name="Tang J.W."/>
            <person name="Wang G."/>
        </authorList>
    </citation>
    <scope>NUCLEOTIDE SEQUENCE [LARGE SCALE GENOMIC DNA]</scope>
    <source>
        <strain evidence="2 3">Y32</strain>
    </source>
</reference>
<organism evidence="2 3">
    <name type="scientific">Pontibacillus yanchengensis Y32</name>
    <dbReference type="NCBI Taxonomy" id="1385514"/>
    <lineage>
        <taxon>Bacteria</taxon>
        <taxon>Bacillati</taxon>
        <taxon>Bacillota</taxon>
        <taxon>Bacilli</taxon>
        <taxon>Bacillales</taxon>
        <taxon>Bacillaceae</taxon>
        <taxon>Pontibacillus</taxon>
    </lineage>
</organism>